<gene>
    <name evidence="1" type="ORF">CONLIGDRAFT_513196</name>
</gene>
<dbReference type="InParanoid" id="A0A1J7IEW5"/>
<name>A0A1J7IEW5_9PEZI</name>
<organism evidence="1 2">
    <name type="scientific">Coniochaeta ligniaria NRRL 30616</name>
    <dbReference type="NCBI Taxonomy" id="1408157"/>
    <lineage>
        <taxon>Eukaryota</taxon>
        <taxon>Fungi</taxon>
        <taxon>Dikarya</taxon>
        <taxon>Ascomycota</taxon>
        <taxon>Pezizomycotina</taxon>
        <taxon>Sordariomycetes</taxon>
        <taxon>Sordariomycetidae</taxon>
        <taxon>Coniochaetales</taxon>
        <taxon>Coniochaetaceae</taxon>
        <taxon>Coniochaeta</taxon>
    </lineage>
</organism>
<evidence type="ECO:0000313" key="1">
    <source>
        <dbReference type="EMBL" id="OIW25949.1"/>
    </source>
</evidence>
<dbReference type="STRING" id="1408157.A0A1J7IEW5"/>
<sequence>MPSDTDMPVHIAVHSRCDLCENIMIEEEKCIVLIGNLESTAFSVGVPVPAYHALSMDGNAYVVVGRWKLCNLMSCRRCDDPPDAVTFHLDCLKLFMRNCTGRDALDKLWLAVIWRKALAGVEVEPLRLPTSPTSLSSAFAFVAGNCNLPQIKKLPQEVRDTIQELSEPHPLLRYMVVLESAWRLSTSSSEPLGSLPLRQVSSWTRGSSTELVGEATVPMPIIRCTIDSIGLRKIERLAARPRFEETRYDNMVFIVEHEDRFRDAVVQFKNGIARLNVPESGKDLQIWDTPTPPDLFRHRIKFDQPPRRFSTIDMGAITGLTFVMFYNNLVAIHPHTKAAVSAVSSVDRISDWYPRDAFVWVYVPLPRGETLLGFGPLVRKHRDGSWVPADGHCFLLRLLLAGDVIVGRRQPAGLESFLLNKGQPAIRTLLHDTSYSFHPIVTSYPFSYLSGPANTGAVSWSSPLMTDDWDEYPPMTDDLVECPLKRWHRSYANLENVSRVHVSQEPERGYCRGLLFEYENGAQRAVGQCRLHVDPVGTFEKPKTISFSRTEQDGLAKIRVHFSESHDQGGGWAVRLMAGMLGFYFDEPGGLTWISVSQPSPTRPDTELE</sequence>
<dbReference type="OrthoDB" id="4763081at2759"/>
<accession>A0A1J7IEW5</accession>
<reference evidence="1 2" key="1">
    <citation type="submission" date="2016-10" db="EMBL/GenBank/DDBJ databases">
        <title>Draft genome sequence of Coniochaeta ligniaria NRRL30616, a lignocellulolytic fungus for bioabatement of inhibitors in plant biomass hydrolysates.</title>
        <authorList>
            <consortium name="DOE Joint Genome Institute"/>
            <person name="Jimenez D.J."/>
            <person name="Hector R.E."/>
            <person name="Riley R."/>
            <person name="Sun H."/>
            <person name="Grigoriev I.V."/>
            <person name="Van Elsas J.D."/>
            <person name="Nichols N.N."/>
        </authorList>
    </citation>
    <scope>NUCLEOTIDE SEQUENCE [LARGE SCALE GENOMIC DNA]</scope>
    <source>
        <strain evidence="1 2">NRRL 30616</strain>
    </source>
</reference>
<proteinExistence type="predicted"/>
<protein>
    <submittedName>
        <fullName evidence="1">Uncharacterized protein</fullName>
    </submittedName>
</protein>
<dbReference type="Proteomes" id="UP000182658">
    <property type="component" value="Unassembled WGS sequence"/>
</dbReference>
<dbReference type="AlphaFoldDB" id="A0A1J7IEW5"/>
<dbReference type="EMBL" id="KV875101">
    <property type="protein sequence ID" value="OIW25949.1"/>
    <property type="molecule type" value="Genomic_DNA"/>
</dbReference>
<evidence type="ECO:0000313" key="2">
    <source>
        <dbReference type="Proteomes" id="UP000182658"/>
    </source>
</evidence>
<keyword evidence="2" id="KW-1185">Reference proteome</keyword>